<dbReference type="EMBL" id="MHPU01000025">
    <property type="protein sequence ID" value="OGZ88409.1"/>
    <property type="molecule type" value="Genomic_DNA"/>
</dbReference>
<evidence type="ECO:0000313" key="2">
    <source>
        <dbReference type="EMBL" id="OGZ88409.1"/>
    </source>
</evidence>
<reference evidence="2 3" key="1">
    <citation type="journal article" date="2016" name="Nat. Commun.">
        <title>Thousands of microbial genomes shed light on interconnected biogeochemical processes in an aquifer system.</title>
        <authorList>
            <person name="Anantharaman K."/>
            <person name="Brown C.T."/>
            <person name="Hug L.A."/>
            <person name="Sharon I."/>
            <person name="Castelle C.J."/>
            <person name="Probst A.J."/>
            <person name="Thomas B.C."/>
            <person name="Singh A."/>
            <person name="Wilkins M.J."/>
            <person name="Karaoz U."/>
            <person name="Brodie E.L."/>
            <person name="Williams K.H."/>
            <person name="Hubbard S.S."/>
            <person name="Banfield J.F."/>
        </authorList>
    </citation>
    <scope>NUCLEOTIDE SEQUENCE [LARGE SCALE GENOMIC DNA]</scope>
</reference>
<comment type="caution">
    <text evidence="2">The sequence shown here is derived from an EMBL/GenBank/DDBJ whole genome shotgun (WGS) entry which is preliminary data.</text>
</comment>
<feature type="compositionally biased region" description="Low complexity" evidence="1">
    <location>
        <begin position="38"/>
        <end position="53"/>
    </location>
</feature>
<organism evidence="2 3">
    <name type="scientific">Candidatus Staskawiczbacteria bacterium RIFOXYD1_FULL_32_13</name>
    <dbReference type="NCBI Taxonomy" id="1802234"/>
    <lineage>
        <taxon>Bacteria</taxon>
        <taxon>Candidatus Staskawicziibacteriota</taxon>
    </lineage>
</organism>
<name>A0A1G2JMS6_9BACT</name>
<protein>
    <submittedName>
        <fullName evidence="2">Uncharacterized protein</fullName>
    </submittedName>
</protein>
<accession>A0A1G2JMS6</accession>
<sequence>MRFCLVNSVFLALEAGDDAAREFMQKMNPCQVVELFTKPTESTSEPPTPASSANSRQAEPPRPWFVPELGEF</sequence>
<dbReference type="Proteomes" id="UP000178935">
    <property type="component" value="Unassembled WGS sequence"/>
</dbReference>
<evidence type="ECO:0000313" key="3">
    <source>
        <dbReference type="Proteomes" id="UP000178935"/>
    </source>
</evidence>
<gene>
    <name evidence="2" type="ORF">A2561_02945</name>
</gene>
<evidence type="ECO:0000256" key="1">
    <source>
        <dbReference type="SAM" id="MobiDB-lite"/>
    </source>
</evidence>
<feature type="region of interest" description="Disordered" evidence="1">
    <location>
        <begin position="38"/>
        <end position="72"/>
    </location>
</feature>
<dbReference type="AlphaFoldDB" id="A0A1G2JMS6"/>
<proteinExistence type="predicted"/>